<dbReference type="PANTHER" id="PTHR34704">
    <property type="entry name" value="ATPASE"/>
    <property type="match status" value="1"/>
</dbReference>
<gene>
    <name evidence="3" type="ordered locus">MYPE7650</name>
</gene>
<dbReference type="Proteomes" id="UP000002522">
    <property type="component" value="Chromosome"/>
</dbReference>
<dbReference type="SUPFAM" id="SSF52980">
    <property type="entry name" value="Restriction endonuclease-like"/>
    <property type="match status" value="1"/>
</dbReference>
<organism evidence="3 4">
    <name type="scientific">Malacoplasma penetrans (strain HF-2)</name>
    <name type="common">Mycoplasma penetrans</name>
    <dbReference type="NCBI Taxonomy" id="272633"/>
    <lineage>
        <taxon>Bacteria</taxon>
        <taxon>Bacillati</taxon>
        <taxon>Mycoplasmatota</taxon>
        <taxon>Mycoplasmoidales</taxon>
        <taxon>Mycoplasmoidaceae</taxon>
        <taxon>Malacoplasma</taxon>
    </lineage>
</organism>
<reference evidence="3 4" key="1">
    <citation type="journal article" date="2002" name="Nucleic Acids Res.">
        <title>The complete genomic sequence of Mycoplasma penetrans, an intracellular bacterial pathogen in humans.</title>
        <authorList>
            <person name="Sasaki Y."/>
            <person name="Ishikawa J."/>
            <person name="Yamashita A."/>
            <person name="Oshima K."/>
            <person name="Kenri T."/>
            <person name="Furuya K."/>
            <person name="Yoshino C."/>
            <person name="Horino A."/>
            <person name="Shiba T."/>
            <person name="Sasaki T."/>
            <person name="Hattori M."/>
        </authorList>
    </citation>
    <scope>NUCLEOTIDE SEQUENCE [LARGE SCALE GENOMIC DNA]</scope>
    <source>
        <strain evidence="3 4">HF-2</strain>
    </source>
</reference>
<dbReference type="SUPFAM" id="SSF52540">
    <property type="entry name" value="P-loop containing nucleoside triphosphate hydrolases"/>
    <property type="match status" value="1"/>
</dbReference>
<dbReference type="InParanoid" id="Q8EV02"/>
<evidence type="ECO:0000259" key="2">
    <source>
        <dbReference type="Pfam" id="PF03008"/>
    </source>
</evidence>
<dbReference type="PANTHER" id="PTHR34704:SF1">
    <property type="entry name" value="ATPASE"/>
    <property type="match status" value="1"/>
</dbReference>
<dbReference type="InterPro" id="IPR011335">
    <property type="entry name" value="Restrct_endonuc-II-like"/>
</dbReference>
<sequence>MFVGREKELIDLKKCYQSEKFENILITGRRGIGKSTFVIESLKDFDGYKIYYQCINQDIKTNLKCFSELVFSALDSFIKDSNTLDTFESLLELIFEIGINHKILLIIDEYLYLQNDMPSIDSILQRVIDKYHRESKLKLVIMGSNVTAMNQLNYYSAPLYGRFTYKIILSDLDYLHASKFYSNYSLEDKVKAYSVFGGNPFYLSWINPNLTIEENIIEKILNNNYLIETPLNVYSNEIKNLPATNTIFTQISNDNHKYIDLINTTVSSSNLPNILNPLFDMGLITKEFPINMLNNDKKIFYYLEDNFLDFYYHYIHLKDFKLLNGQHKAFFNNYIKEDLEKFFIPKKFEKIAKQALILMNFKDKLPSPFFNIGKYWYDDPNKIVNAEFDVVYKDIKDLYYFYEVKYTNKPIDEKVVNHMISQLDKLNEKDYKLGFVSKSGFDLKDKKDYVLIDLNDLYSL</sequence>
<name>Q8EV02_MALP2</name>
<evidence type="ECO:0000259" key="1">
    <source>
        <dbReference type="Pfam" id="PF01637"/>
    </source>
</evidence>
<dbReference type="eggNOG" id="COG1672">
    <property type="taxonomic scope" value="Bacteria"/>
</dbReference>
<evidence type="ECO:0000313" key="3">
    <source>
        <dbReference type="EMBL" id="BAC44559.1"/>
    </source>
</evidence>
<dbReference type="RefSeq" id="WP_011077588.1">
    <property type="nucleotide sequence ID" value="NC_004432.1"/>
</dbReference>
<dbReference type="EMBL" id="BA000026">
    <property type="protein sequence ID" value="BAC44559.1"/>
    <property type="molecule type" value="Genomic_DNA"/>
</dbReference>
<dbReference type="AlphaFoldDB" id="Q8EV02"/>
<dbReference type="KEGG" id="mpe:MYPE7650"/>
<feature type="domain" description="DUF234" evidence="2">
    <location>
        <begin position="311"/>
        <end position="408"/>
    </location>
</feature>
<dbReference type="GO" id="GO:0005524">
    <property type="term" value="F:ATP binding"/>
    <property type="evidence" value="ECO:0007669"/>
    <property type="project" value="InterPro"/>
</dbReference>
<accession>Q8EV02</accession>
<dbReference type="InterPro" id="IPR027417">
    <property type="entry name" value="P-loop_NTPase"/>
</dbReference>
<dbReference type="Pfam" id="PF03008">
    <property type="entry name" value="DUF234"/>
    <property type="match status" value="1"/>
</dbReference>
<dbReference type="InterPro" id="IPR011579">
    <property type="entry name" value="ATPase_dom"/>
</dbReference>
<evidence type="ECO:0000313" key="4">
    <source>
        <dbReference type="Proteomes" id="UP000002522"/>
    </source>
</evidence>
<dbReference type="HOGENOM" id="CLU_041137_0_0_14"/>
<evidence type="ECO:0008006" key="5">
    <source>
        <dbReference type="Google" id="ProtNLM"/>
    </source>
</evidence>
<proteinExistence type="predicted"/>
<dbReference type="InterPro" id="IPR004256">
    <property type="entry name" value="DUF234"/>
</dbReference>
<feature type="domain" description="ATPase" evidence="1">
    <location>
        <begin position="2"/>
        <end position="204"/>
    </location>
</feature>
<protein>
    <recommendedName>
        <fullName evidence="5">ATPase</fullName>
    </recommendedName>
</protein>
<dbReference type="Gene3D" id="3.40.50.300">
    <property type="entry name" value="P-loop containing nucleotide triphosphate hydrolases"/>
    <property type="match status" value="1"/>
</dbReference>
<keyword evidence="4" id="KW-1185">Reference proteome</keyword>
<dbReference type="Pfam" id="PF01637">
    <property type="entry name" value="ATPase_2"/>
    <property type="match status" value="1"/>
</dbReference>
<dbReference type="STRING" id="272633.gene:10731888"/>